<feature type="region of interest" description="Disordered" evidence="6">
    <location>
        <begin position="392"/>
        <end position="493"/>
    </location>
</feature>
<feature type="compositionally biased region" description="Low complexity" evidence="6">
    <location>
        <begin position="1421"/>
        <end position="1439"/>
    </location>
</feature>
<dbReference type="Proteomes" id="UP001304683">
    <property type="component" value="Chromosome"/>
</dbReference>
<evidence type="ECO:0000256" key="2">
    <source>
        <dbReference type="ARBA" id="ARBA00022670"/>
    </source>
</evidence>
<dbReference type="Gene3D" id="3.40.50.200">
    <property type="entry name" value="Peptidase S8/S53 domain"/>
    <property type="match status" value="1"/>
</dbReference>
<evidence type="ECO:0000259" key="7">
    <source>
        <dbReference type="Pfam" id="PF00082"/>
    </source>
</evidence>
<feature type="compositionally biased region" description="Basic and acidic residues" evidence="6">
    <location>
        <begin position="398"/>
        <end position="409"/>
    </location>
</feature>
<dbReference type="PROSITE" id="PS51892">
    <property type="entry name" value="SUBTILASE"/>
    <property type="match status" value="1"/>
</dbReference>
<dbReference type="InterPro" id="IPR050131">
    <property type="entry name" value="Peptidase_S8_subtilisin-like"/>
</dbReference>
<evidence type="ECO:0000256" key="3">
    <source>
        <dbReference type="ARBA" id="ARBA00022801"/>
    </source>
</evidence>
<dbReference type="SUPFAM" id="SSF52743">
    <property type="entry name" value="Subtilisin-like"/>
    <property type="match status" value="2"/>
</dbReference>
<dbReference type="PANTHER" id="PTHR43806">
    <property type="entry name" value="PEPTIDASE S8"/>
    <property type="match status" value="1"/>
</dbReference>
<evidence type="ECO:0000256" key="5">
    <source>
        <dbReference type="PROSITE-ProRule" id="PRU01240"/>
    </source>
</evidence>
<gene>
    <name evidence="8" type="ORF">Q5761_00580</name>
</gene>
<evidence type="ECO:0000256" key="6">
    <source>
        <dbReference type="SAM" id="MobiDB-lite"/>
    </source>
</evidence>
<feature type="region of interest" description="Disordered" evidence="6">
    <location>
        <begin position="1373"/>
        <end position="1439"/>
    </location>
</feature>
<dbReference type="EMBL" id="CP132508">
    <property type="protein sequence ID" value="WPD19203.1"/>
    <property type="molecule type" value="Genomic_DNA"/>
</dbReference>
<keyword evidence="3 5" id="KW-0378">Hydrolase</keyword>
<keyword evidence="9" id="KW-1185">Reference proteome</keyword>
<dbReference type="InterPro" id="IPR036852">
    <property type="entry name" value="Peptidase_S8/S53_dom_sf"/>
</dbReference>
<dbReference type="PROSITE" id="PS00138">
    <property type="entry name" value="SUBTILASE_SER"/>
    <property type="match status" value="1"/>
</dbReference>
<reference evidence="8 9" key="1">
    <citation type="submission" date="2023-08" db="EMBL/GenBank/DDBJ databases">
        <title>Genome sequence of Thermaerobacter compostii strain Ins1, a spore-forming filamentous bacterium isolated from a deep geothermal reservoir.</title>
        <authorList>
            <person name="Bregnard D."/>
            <person name="Gonzalez D."/>
            <person name="Junier P."/>
        </authorList>
    </citation>
    <scope>NUCLEOTIDE SEQUENCE [LARGE SCALE GENOMIC DNA]</scope>
    <source>
        <strain evidence="8 9">Ins1</strain>
    </source>
</reference>
<accession>A0ABZ0QS49</accession>
<feature type="compositionally biased region" description="Low complexity" evidence="6">
    <location>
        <begin position="68"/>
        <end position="78"/>
    </location>
</feature>
<keyword evidence="2 5" id="KW-0645">Protease</keyword>
<dbReference type="InterPro" id="IPR015500">
    <property type="entry name" value="Peptidase_S8_subtilisin-rel"/>
</dbReference>
<comment type="similarity">
    <text evidence="1 5">Belongs to the peptidase S8 family.</text>
</comment>
<name>A0ABZ0QS49_9FIRM</name>
<proteinExistence type="inferred from homology"/>
<dbReference type="PRINTS" id="PR00723">
    <property type="entry name" value="SUBTILISIN"/>
</dbReference>
<feature type="compositionally biased region" description="Low complexity" evidence="6">
    <location>
        <begin position="1388"/>
        <end position="1408"/>
    </location>
</feature>
<feature type="active site" description="Charge relay system" evidence="5">
    <location>
        <position position="229"/>
    </location>
</feature>
<dbReference type="RefSeq" id="WP_318750792.1">
    <property type="nucleotide sequence ID" value="NZ_CP132508.1"/>
</dbReference>
<evidence type="ECO:0000256" key="4">
    <source>
        <dbReference type="ARBA" id="ARBA00022825"/>
    </source>
</evidence>
<feature type="region of interest" description="Disordered" evidence="6">
    <location>
        <begin position="56"/>
        <end position="92"/>
    </location>
</feature>
<feature type="active site" description="Charge relay system" evidence="5">
    <location>
        <position position="756"/>
    </location>
</feature>
<feature type="active site" description="Charge relay system" evidence="5">
    <location>
        <position position="578"/>
    </location>
</feature>
<sequence length="1439" mass="144702">MGRRGRVHQVRSSRRLRTRRRAYLPGLSGWGRRVGHAVLAVVLAVAVTATAVGAGLPPREGVGGTAPGAGLRARAPGDPWGGAAAGETAAAQPAGWSDGLRARWLAALEQGRELRLILWPRPGRAQELVEGVRRHGGRVVWAGGASEALVASVPATAVPILLPWVAALQADGPAAVAVPSTAPAPVDPGDRPLPFELALHRANQDAVGATALRTARGLTGRGVTVAVIDTGVDPGLAPLQPVGGPRGKIVDYVDLTSPVPFGQRAAGAAEAAGPAVEGGRRPAWAAEGDVFLRAAGRAGGAEMRSDGATAVRLRWDGLELWLPAAAAGRPVHLGWLDEAQAGPTGADLDGSGTATERWLVAAFPAPPSGGAGKAAGQGRSVAAPAAVAAGAVGQGGSRRAEDGIHRESSLARPGTDPAAGRPDTAAAPPRAGAAGTAVAVAPTRDSITSLPSTTSAAAGTADGVGPARDPATGAGTMDGPGITDRRAGDAAPTSAEAATLAVVVDADGDLDLAEEPVLRPLTQGGGVARLAPPAADGKRPASAGSSAAAGGARGAALVVTAVDPQGRLVNFGFDAHGHGTRMASILAARGAAYQGVAPDVRLLVLKALDGRGQGDWSQILAAVDHAIAHGADVISLSAESTAPVEQLPVTERLLRQAMARGVLPVLAAGNGGPGLHTALPLPADAGLVVGAYLPEAAAALLGDAAGQRPLPYSAAGPAADGTPAPSLVGPGVTYALVPSGEAHRWPAGLAPDEGTSVAVPYVAGLAALLLEAGRREAPGLTAARLGPILQATARPLAGVPATVQGFGRPDGLRAAAMLATAGAGSSGWSVQWVHRGRPYRGIFWDGVPPGVLHLVVRHQGARPIEGRWAGVPPWASFPGPMPYPGGQGLYLPVAYRLPDRPGLYDALVRLHGGEGPPLGVLQAFVRPHRLEGGHLEVEGAVAPGQVERVFVEVPPGITRLAFRVEGVGEGAASTAVDGPGPEGVAQEAGSLSAWVFAPGGARVRDSAGDVGRLIGGRQLPAWTVSVPSPAPGVWEVDLSFSTLSPAAAAGDPMGFRVTVTAEGVRWHPAALELAASAGGGRLWQPVVVEALGRAVRGRVAGLGWATASPGPADPADPAAAAAVPPVEERARVTVQAGEPEPHRLQVAEGTALLAVEVGPPPRSGWRPRLYLYRLDGGAAEPVGDGGGTAVTVVEPAPGRYYAVVELEAAGVAPPGEEAEGVGASAEPMAIPLVVRRFTADGSLRVPAGSMDLAAGEATRLVASVDVPPGSREPTGYLVLLDEGGGVAGSLPVHVRRGPPRLVVTAVSPPPGGGEGGGITLVVRDRTDGRWRDASLVVDGRLYTTAGGQVTVPWDGRAGTLTVRVLGGQEESVQHLDLPGRLPPPGAASPPGRRSGRGAASAGSRGASPKHQREGADHRWRSSSTPRRSTRSGGPRRGAW</sequence>
<feature type="domain" description="Peptidase S8/S53" evidence="7">
    <location>
        <begin position="574"/>
        <end position="798"/>
    </location>
</feature>
<feature type="compositionally biased region" description="Basic and acidic residues" evidence="6">
    <location>
        <begin position="1410"/>
        <end position="1419"/>
    </location>
</feature>
<evidence type="ECO:0000313" key="8">
    <source>
        <dbReference type="EMBL" id="WPD19203.1"/>
    </source>
</evidence>
<dbReference type="PANTHER" id="PTHR43806:SF11">
    <property type="entry name" value="CEREVISIN-RELATED"/>
    <property type="match status" value="1"/>
</dbReference>
<protein>
    <submittedName>
        <fullName evidence="8">S8 family serine peptidase</fullName>
    </submittedName>
</protein>
<dbReference type="InterPro" id="IPR000209">
    <property type="entry name" value="Peptidase_S8/S53_dom"/>
</dbReference>
<dbReference type="InterPro" id="IPR023828">
    <property type="entry name" value="Peptidase_S8_Ser-AS"/>
</dbReference>
<evidence type="ECO:0000313" key="9">
    <source>
        <dbReference type="Proteomes" id="UP001304683"/>
    </source>
</evidence>
<keyword evidence="4 5" id="KW-0720">Serine protease</keyword>
<organism evidence="8 9">
    <name type="scientific">Thermaerobacter composti</name>
    <dbReference type="NCBI Taxonomy" id="554949"/>
    <lineage>
        <taxon>Bacteria</taxon>
        <taxon>Bacillati</taxon>
        <taxon>Bacillota</taxon>
        <taxon>Clostridia</taxon>
        <taxon>Eubacteriales</taxon>
        <taxon>Clostridiales Family XVII. Incertae Sedis</taxon>
        <taxon>Thermaerobacter</taxon>
    </lineage>
</organism>
<feature type="compositionally biased region" description="Low complexity" evidence="6">
    <location>
        <begin position="416"/>
        <end position="461"/>
    </location>
</feature>
<evidence type="ECO:0000256" key="1">
    <source>
        <dbReference type="ARBA" id="ARBA00011073"/>
    </source>
</evidence>
<dbReference type="Pfam" id="PF00082">
    <property type="entry name" value="Peptidase_S8"/>
    <property type="match status" value="1"/>
</dbReference>